<dbReference type="GO" id="GO:0005524">
    <property type="term" value="F:ATP binding"/>
    <property type="evidence" value="ECO:0007669"/>
    <property type="project" value="UniProtKB-KW"/>
</dbReference>
<keyword evidence="9" id="KW-1185">Reference proteome</keyword>
<evidence type="ECO:0000256" key="2">
    <source>
        <dbReference type="ARBA" id="ARBA00022692"/>
    </source>
</evidence>
<dbReference type="InterPro" id="IPR017871">
    <property type="entry name" value="ABC_transporter-like_CS"/>
</dbReference>
<keyword evidence="2 5" id="KW-0812">Transmembrane</keyword>
<feature type="domain" description="ABC transporter" evidence="6">
    <location>
        <begin position="345"/>
        <end position="573"/>
    </location>
</feature>
<dbReference type="InterPro" id="IPR003439">
    <property type="entry name" value="ABC_transporter-like_ATP-bd"/>
</dbReference>
<name>A0ABU7JRC5_9NOCA</name>
<organism evidence="8 9">
    <name type="scientific">Rhodococcus chondri</name>
    <dbReference type="NCBI Taxonomy" id="3065941"/>
    <lineage>
        <taxon>Bacteria</taxon>
        <taxon>Bacillati</taxon>
        <taxon>Actinomycetota</taxon>
        <taxon>Actinomycetes</taxon>
        <taxon>Mycobacteriales</taxon>
        <taxon>Nocardiaceae</taxon>
        <taxon>Rhodococcus</taxon>
    </lineage>
</organism>
<dbReference type="InterPro" id="IPR036640">
    <property type="entry name" value="ABC1_TM_sf"/>
</dbReference>
<keyword evidence="8" id="KW-0547">Nucleotide-binding</keyword>
<dbReference type="Gene3D" id="3.40.50.300">
    <property type="entry name" value="P-loop containing nucleotide triphosphate hydrolases"/>
    <property type="match status" value="1"/>
</dbReference>
<feature type="transmembrane region" description="Helical" evidence="5">
    <location>
        <begin position="79"/>
        <end position="99"/>
    </location>
</feature>
<dbReference type="Gene3D" id="1.20.1560.10">
    <property type="entry name" value="ABC transporter type 1, transmembrane domain"/>
    <property type="match status" value="1"/>
</dbReference>
<dbReference type="PANTHER" id="PTHR43394">
    <property type="entry name" value="ATP-DEPENDENT PERMEASE MDL1, MITOCHONDRIAL"/>
    <property type="match status" value="1"/>
</dbReference>
<evidence type="ECO:0000256" key="4">
    <source>
        <dbReference type="ARBA" id="ARBA00023136"/>
    </source>
</evidence>
<feature type="domain" description="ABC transmembrane type-1" evidence="7">
    <location>
        <begin position="45"/>
        <end position="322"/>
    </location>
</feature>
<keyword evidence="3 5" id="KW-1133">Transmembrane helix</keyword>
<evidence type="ECO:0000313" key="9">
    <source>
        <dbReference type="Proteomes" id="UP001331936"/>
    </source>
</evidence>
<dbReference type="InterPro" id="IPR039421">
    <property type="entry name" value="Type_1_exporter"/>
</dbReference>
<dbReference type="InterPro" id="IPR011527">
    <property type="entry name" value="ABC1_TM_dom"/>
</dbReference>
<dbReference type="PROSITE" id="PS50893">
    <property type="entry name" value="ABC_TRANSPORTER_2"/>
    <property type="match status" value="1"/>
</dbReference>
<gene>
    <name evidence="8" type="ORF">Q8814_10785</name>
</gene>
<sequence>MKLPVLFDPPPISPATPEIRVDEATTPRRFTVRTILAARKWTIPAAGLVSVHQMCEALVPVVMGLAIDRAIATRDAGALWMWLLALAALFAVLTVSARFGGRIGQFGMLAVQHRLRSRVTDRILDVRGIGGPPRPPGVVLNIATSDVEQLARGIAVAVYPVGHLVAIVFGAGILLSTSWMLGLAILLGTPLILWLLDKASGPLRRRSFKEQQLAGDAAGTATDLVSGIRVVKGIGAEGEASRRYLAASRRALDGVLRSARSEGGYIATMELVSGLLIAGVAVAAGAMAVTGSMTVGELITVVGVTQVIMGPLAALGTNMGAVWAAAVASAERVLGILQAPAAVPTGTRDIGPGPDGATVGLDGLAVGSIRDLTLTIRAGALTVVHTDAETVDALVGVLSRTREPEAGRVLVGGVDLFDLGHDAARRALRVAPHASHLFEGTVAENIAAGLPDEIPDADVRVTRAIFAAACDDVVRVLPAGLDTPVGEAGRLLSGGQRQRVALARALAAPVDVLVLVDPTTAVDSVTEAAIAERLPEVRRGSTTVIFTRSPAFTAIADDVLVVDRSFVQAGERS</sequence>
<evidence type="ECO:0000259" key="7">
    <source>
        <dbReference type="PROSITE" id="PS50929"/>
    </source>
</evidence>
<dbReference type="InterPro" id="IPR027417">
    <property type="entry name" value="P-loop_NTPase"/>
</dbReference>
<evidence type="ECO:0000256" key="3">
    <source>
        <dbReference type="ARBA" id="ARBA00022989"/>
    </source>
</evidence>
<dbReference type="EMBL" id="JAUZMZ010000048">
    <property type="protein sequence ID" value="MEE2032591.1"/>
    <property type="molecule type" value="Genomic_DNA"/>
</dbReference>
<comment type="subcellular location">
    <subcellularLocation>
        <location evidence="1">Cell membrane</location>
        <topology evidence="1">Multi-pass membrane protein</topology>
    </subcellularLocation>
</comment>
<evidence type="ECO:0000256" key="5">
    <source>
        <dbReference type="SAM" id="Phobius"/>
    </source>
</evidence>
<feature type="transmembrane region" description="Helical" evidence="5">
    <location>
        <begin position="179"/>
        <end position="196"/>
    </location>
</feature>
<accession>A0ABU7JRC5</accession>
<feature type="transmembrane region" description="Helical" evidence="5">
    <location>
        <begin position="154"/>
        <end position="173"/>
    </location>
</feature>
<evidence type="ECO:0000259" key="6">
    <source>
        <dbReference type="PROSITE" id="PS50893"/>
    </source>
</evidence>
<evidence type="ECO:0000313" key="8">
    <source>
        <dbReference type="EMBL" id="MEE2032591.1"/>
    </source>
</evidence>
<dbReference type="PROSITE" id="PS50929">
    <property type="entry name" value="ABC_TM1F"/>
    <property type="match status" value="1"/>
</dbReference>
<dbReference type="RefSeq" id="WP_330152008.1">
    <property type="nucleotide sequence ID" value="NZ_JAUZMZ010000048.1"/>
</dbReference>
<dbReference type="SUPFAM" id="SSF52540">
    <property type="entry name" value="P-loop containing nucleoside triphosphate hydrolases"/>
    <property type="match status" value="1"/>
</dbReference>
<feature type="transmembrane region" description="Helical" evidence="5">
    <location>
        <begin position="265"/>
        <end position="288"/>
    </location>
</feature>
<dbReference type="PROSITE" id="PS00211">
    <property type="entry name" value="ABC_TRANSPORTER_1"/>
    <property type="match status" value="1"/>
</dbReference>
<dbReference type="Pfam" id="PF00005">
    <property type="entry name" value="ABC_tran"/>
    <property type="match status" value="1"/>
</dbReference>
<keyword evidence="4 5" id="KW-0472">Membrane</keyword>
<reference evidence="8 9" key="1">
    <citation type="submission" date="2023-08" db="EMBL/GenBank/DDBJ databases">
        <authorList>
            <person name="Girao M."/>
            <person name="Carvalho M.F."/>
        </authorList>
    </citation>
    <scope>NUCLEOTIDE SEQUENCE [LARGE SCALE GENOMIC DNA]</scope>
    <source>
        <strain evidence="8 9">CC-R104</strain>
    </source>
</reference>
<dbReference type="SUPFAM" id="SSF90123">
    <property type="entry name" value="ABC transporter transmembrane region"/>
    <property type="match status" value="1"/>
</dbReference>
<comment type="caution">
    <text evidence="8">The sequence shown here is derived from an EMBL/GenBank/DDBJ whole genome shotgun (WGS) entry which is preliminary data.</text>
</comment>
<evidence type="ECO:0000256" key="1">
    <source>
        <dbReference type="ARBA" id="ARBA00004651"/>
    </source>
</evidence>
<proteinExistence type="predicted"/>
<feature type="transmembrane region" description="Helical" evidence="5">
    <location>
        <begin position="308"/>
        <end position="328"/>
    </location>
</feature>
<protein>
    <submittedName>
        <fullName evidence="8">ABC transporter ATP-binding protein</fullName>
    </submittedName>
</protein>
<dbReference type="Proteomes" id="UP001331936">
    <property type="component" value="Unassembled WGS sequence"/>
</dbReference>
<dbReference type="PANTHER" id="PTHR43394:SF1">
    <property type="entry name" value="ATP-BINDING CASSETTE SUB-FAMILY B MEMBER 10, MITOCHONDRIAL"/>
    <property type="match status" value="1"/>
</dbReference>
<dbReference type="Pfam" id="PF00664">
    <property type="entry name" value="ABC_membrane"/>
    <property type="match status" value="1"/>
</dbReference>
<keyword evidence="8" id="KW-0067">ATP-binding</keyword>